<comment type="caution">
    <text evidence="1">The sequence shown here is derived from an EMBL/GenBank/DDBJ whole genome shotgun (WGS) entry which is preliminary data.</text>
</comment>
<reference evidence="1 2" key="1">
    <citation type="submission" date="2019-03" db="EMBL/GenBank/DDBJ databases">
        <title>Single cell metagenomics reveals metabolic interactions within the superorganism composed of flagellate Streblomastix strix and complex community of Bacteroidetes bacteria on its surface.</title>
        <authorList>
            <person name="Treitli S.C."/>
            <person name="Kolisko M."/>
            <person name="Husnik F."/>
            <person name="Keeling P."/>
            <person name="Hampl V."/>
        </authorList>
    </citation>
    <scope>NUCLEOTIDE SEQUENCE [LARGE SCALE GENOMIC DNA]</scope>
    <source>
        <strain evidence="1">ST1C</strain>
    </source>
</reference>
<evidence type="ECO:0000313" key="1">
    <source>
        <dbReference type="EMBL" id="KAA6388163.1"/>
    </source>
</evidence>
<evidence type="ECO:0000313" key="2">
    <source>
        <dbReference type="Proteomes" id="UP000324800"/>
    </source>
</evidence>
<sequence>MNEPRRQQGARKIMMNNNQLRLKTNDRTRQSPGKQMAEILSKKMAVYTSVFKPLGYSDRSLIFRDLGKFRYIGSDWKVVTLKGRTRLEQGDQYSDAMTELIDAQYALLVAMENELSGHNNIEQVAHVYAMLCVGANAVAQLRELANTPKEL</sequence>
<dbReference type="AlphaFoldDB" id="A0A5J4W0Z9"/>
<gene>
    <name evidence="1" type="ORF">EZS28_016307</name>
</gene>
<dbReference type="Proteomes" id="UP000324800">
    <property type="component" value="Unassembled WGS sequence"/>
</dbReference>
<name>A0A5J4W0Z9_9EUKA</name>
<proteinExistence type="predicted"/>
<organism evidence="1 2">
    <name type="scientific">Streblomastix strix</name>
    <dbReference type="NCBI Taxonomy" id="222440"/>
    <lineage>
        <taxon>Eukaryota</taxon>
        <taxon>Metamonada</taxon>
        <taxon>Preaxostyla</taxon>
        <taxon>Oxymonadida</taxon>
        <taxon>Streblomastigidae</taxon>
        <taxon>Streblomastix</taxon>
    </lineage>
</organism>
<dbReference type="EMBL" id="SNRW01004092">
    <property type="protein sequence ID" value="KAA6388163.1"/>
    <property type="molecule type" value="Genomic_DNA"/>
</dbReference>
<protein>
    <submittedName>
        <fullName evidence="1">Uncharacterized protein</fullName>
    </submittedName>
</protein>
<accession>A0A5J4W0Z9</accession>